<feature type="region of interest" description="Disordered" evidence="1">
    <location>
        <begin position="60"/>
        <end position="96"/>
    </location>
</feature>
<evidence type="ECO:0000313" key="2">
    <source>
        <dbReference type="EMBL" id="GEB54076.1"/>
    </source>
</evidence>
<name>A0A4Y3R8L0_STRCI</name>
<protein>
    <submittedName>
        <fullName evidence="2">Uncharacterized protein</fullName>
    </submittedName>
</protein>
<dbReference type="AlphaFoldDB" id="A0A4Y3R8L0"/>
<organism evidence="2 3">
    <name type="scientific">Streptomyces cacaoi</name>
    <dbReference type="NCBI Taxonomy" id="1898"/>
    <lineage>
        <taxon>Bacteria</taxon>
        <taxon>Bacillati</taxon>
        <taxon>Actinomycetota</taxon>
        <taxon>Actinomycetes</taxon>
        <taxon>Kitasatosporales</taxon>
        <taxon>Streptomycetaceae</taxon>
        <taxon>Streptomyces</taxon>
    </lineage>
</organism>
<dbReference type="Proteomes" id="UP000319210">
    <property type="component" value="Unassembled WGS sequence"/>
</dbReference>
<accession>A0A4Y3R8L0</accession>
<dbReference type="EMBL" id="BJMM01000080">
    <property type="protein sequence ID" value="GEB54076.1"/>
    <property type="molecule type" value="Genomic_DNA"/>
</dbReference>
<evidence type="ECO:0000313" key="3">
    <source>
        <dbReference type="Proteomes" id="UP000319210"/>
    </source>
</evidence>
<evidence type="ECO:0000256" key="1">
    <source>
        <dbReference type="SAM" id="MobiDB-lite"/>
    </source>
</evidence>
<proteinExistence type="predicted"/>
<comment type="caution">
    <text evidence="2">The sequence shown here is derived from an EMBL/GenBank/DDBJ whole genome shotgun (WGS) entry which is preliminary data.</text>
</comment>
<sequence length="96" mass="9935">MSVAPLLLHGSPPANAHLGTTCDQLGCRAPWVPFRERLETSDTDTLTRANGAASAPLTFSARAPVAGTEHTPVALRTGSPGPALDATDAPTPRPWP</sequence>
<gene>
    <name evidence="2" type="ORF">SCA03_66270</name>
</gene>
<reference evidence="2 3" key="1">
    <citation type="submission" date="2019-06" db="EMBL/GenBank/DDBJ databases">
        <title>Whole genome shotgun sequence of Streptomyces cacaoi subsp. cacaoi NBRC 12748.</title>
        <authorList>
            <person name="Hosoyama A."/>
            <person name="Uohara A."/>
            <person name="Ohji S."/>
            <person name="Ichikawa N."/>
        </authorList>
    </citation>
    <scope>NUCLEOTIDE SEQUENCE [LARGE SCALE GENOMIC DNA]</scope>
    <source>
        <strain evidence="2 3">NBRC 12748</strain>
    </source>
</reference>
<keyword evidence="3" id="KW-1185">Reference proteome</keyword>